<evidence type="ECO:0000256" key="1">
    <source>
        <dbReference type="ARBA" id="ARBA00004141"/>
    </source>
</evidence>
<comment type="caution">
    <text evidence="7">The sequence shown here is derived from an EMBL/GenBank/DDBJ whole genome shotgun (WGS) entry which is preliminary data.</text>
</comment>
<comment type="similarity">
    <text evidence="2">Belongs to the multi antimicrobial extrusion (MATE) (TC 2.A.66.1) family.</text>
</comment>
<dbReference type="GO" id="GO:0015297">
    <property type="term" value="F:antiporter activity"/>
    <property type="evidence" value="ECO:0007669"/>
    <property type="project" value="InterPro"/>
</dbReference>
<dbReference type="GO" id="GO:0042910">
    <property type="term" value="F:xenobiotic transmembrane transporter activity"/>
    <property type="evidence" value="ECO:0007669"/>
    <property type="project" value="InterPro"/>
</dbReference>
<gene>
    <name evidence="7" type="ORF">DAPK24_053410</name>
</gene>
<keyword evidence="8" id="KW-1185">Reference proteome</keyword>
<keyword evidence="5 6" id="KW-0472">Membrane</keyword>
<sequence>MIVPLAQLKEVSPEPTPLSEIMSQVDPELQPLLLSDCSNTRFTDIRESDIDNNNNNNDNDTNDLIDSYFPLHPVSTSTYHELYYLIKNAFPVFLTFFIQYLIQILIPTYFTSKLGSIELSACTLSITTFYLTGPVIVNGFASALDTLCSTAYGARHYHKVGLYYIQCTIILSICLIPSCLFWFNSYSFFKYITSLSNSNSNNTDDNIELAKLCHSFLKTLSFITPAIVIFESTKRFLQSQCKFSIPTRIVIIGIPISFSLNLYLSKNPNVFSFISNNLSLIEPIQIPAISFAITYWIMTICLVFYMYFIDGYQCLPSFEYLKSKHFKSYISSSFIFFKLGLPGILMILSEALAFQVITFMSTTFSKDQLAAQSIVSTLASLAFQPPYAIGICCSTHIANLIGARSSNYKPAMKAIYILMISLSIFNFTWFFLLRVKLASLFTNDEKILEIVSKLAIIIAINQFLDCFNILCAAILRGQGRQQIGSILSILSYYIIGVPLEILLGFHFNLQVYGLWIGLALGVNFLSIVELYIVYRSNWMSIIKKNNKLT</sequence>
<feature type="transmembrane region" description="Helical" evidence="6">
    <location>
        <begin position="161"/>
        <end position="183"/>
    </location>
</feature>
<evidence type="ECO:0000256" key="6">
    <source>
        <dbReference type="SAM" id="Phobius"/>
    </source>
</evidence>
<feature type="transmembrane region" description="Helical" evidence="6">
    <location>
        <begin position="329"/>
        <end position="349"/>
    </location>
</feature>
<dbReference type="Proteomes" id="UP001378960">
    <property type="component" value="Unassembled WGS sequence"/>
</dbReference>
<evidence type="ECO:0000256" key="2">
    <source>
        <dbReference type="ARBA" id="ARBA00010199"/>
    </source>
</evidence>
<evidence type="ECO:0000313" key="7">
    <source>
        <dbReference type="EMBL" id="GMM48743.1"/>
    </source>
</evidence>
<evidence type="ECO:0000256" key="4">
    <source>
        <dbReference type="ARBA" id="ARBA00022989"/>
    </source>
</evidence>
<feature type="transmembrane region" description="Helical" evidence="6">
    <location>
        <begin position="245"/>
        <end position="264"/>
    </location>
</feature>
<feature type="transmembrane region" description="Helical" evidence="6">
    <location>
        <begin position="122"/>
        <end position="141"/>
    </location>
</feature>
<organism evidence="7 8">
    <name type="scientific">Pichia kluyveri</name>
    <name type="common">Yeast</name>
    <dbReference type="NCBI Taxonomy" id="36015"/>
    <lineage>
        <taxon>Eukaryota</taxon>
        <taxon>Fungi</taxon>
        <taxon>Dikarya</taxon>
        <taxon>Ascomycota</taxon>
        <taxon>Saccharomycotina</taxon>
        <taxon>Pichiomycetes</taxon>
        <taxon>Pichiales</taxon>
        <taxon>Pichiaceae</taxon>
        <taxon>Pichia</taxon>
    </lineage>
</organism>
<dbReference type="EMBL" id="BTGB01000009">
    <property type="protein sequence ID" value="GMM48743.1"/>
    <property type="molecule type" value="Genomic_DNA"/>
</dbReference>
<evidence type="ECO:0000256" key="5">
    <source>
        <dbReference type="ARBA" id="ARBA00023136"/>
    </source>
</evidence>
<feature type="transmembrane region" description="Helical" evidence="6">
    <location>
        <begin position="487"/>
        <end position="507"/>
    </location>
</feature>
<dbReference type="CDD" id="cd13132">
    <property type="entry name" value="MATE_eukaryotic"/>
    <property type="match status" value="1"/>
</dbReference>
<dbReference type="InterPro" id="IPR002528">
    <property type="entry name" value="MATE_fam"/>
</dbReference>
<feature type="transmembrane region" description="Helical" evidence="6">
    <location>
        <begin position="284"/>
        <end position="308"/>
    </location>
</feature>
<dbReference type="GO" id="GO:0016020">
    <property type="term" value="C:membrane"/>
    <property type="evidence" value="ECO:0007669"/>
    <property type="project" value="UniProtKB-SubCell"/>
</dbReference>
<reference evidence="7 8" key="1">
    <citation type="journal article" date="2023" name="Elife">
        <title>Identification of key yeast species and microbe-microbe interactions impacting larval growth of Drosophila in the wild.</title>
        <authorList>
            <person name="Mure A."/>
            <person name="Sugiura Y."/>
            <person name="Maeda R."/>
            <person name="Honda K."/>
            <person name="Sakurai N."/>
            <person name="Takahashi Y."/>
            <person name="Watada M."/>
            <person name="Katoh T."/>
            <person name="Gotoh A."/>
            <person name="Gotoh Y."/>
            <person name="Taniguchi I."/>
            <person name="Nakamura K."/>
            <person name="Hayashi T."/>
            <person name="Katayama T."/>
            <person name="Uemura T."/>
            <person name="Hattori Y."/>
        </authorList>
    </citation>
    <scope>NUCLEOTIDE SEQUENCE [LARGE SCALE GENOMIC DNA]</scope>
    <source>
        <strain evidence="7 8">PK-24</strain>
    </source>
</reference>
<evidence type="ECO:0000256" key="3">
    <source>
        <dbReference type="ARBA" id="ARBA00022692"/>
    </source>
</evidence>
<comment type="subcellular location">
    <subcellularLocation>
        <location evidence="1">Membrane</location>
        <topology evidence="1">Multi-pass membrane protein</topology>
    </subcellularLocation>
</comment>
<feature type="transmembrane region" description="Helical" evidence="6">
    <location>
        <begin position="89"/>
        <end position="110"/>
    </location>
</feature>
<name>A0AAV5RC19_PICKL</name>
<dbReference type="GO" id="GO:1990961">
    <property type="term" value="P:xenobiotic detoxification by transmembrane export across the plasma membrane"/>
    <property type="evidence" value="ECO:0007669"/>
    <property type="project" value="InterPro"/>
</dbReference>
<feature type="transmembrane region" description="Helical" evidence="6">
    <location>
        <begin position="454"/>
        <end position="475"/>
    </location>
</feature>
<dbReference type="PANTHER" id="PTHR11206">
    <property type="entry name" value="MULTIDRUG RESISTANCE PROTEIN"/>
    <property type="match status" value="1"/>
</dbReference>
<proteinExistence type="inferred from homology"/>
<protein>
    <submittedName>
        <fullName evidence="7">Uncharacterized protein</fullName>
    </submittedName>
</protein>
<feature type="transmembrane region" description="Helical" evidence="6">
    <location>
        <begin position="414"/>
        <end position="434"/>
    </location>
</feature>
<dbReference type="InterPro" id="IPR045069">
    <property type="entry name" value="MATE_euk"/>
</dbReference>
<keyword evidence="3 6" id="KW-0812">Transmembrane</keyword>
<accession>A0AAV5RC19</accession>
<feature type="transmembrane region" description="Helical" evidence="6">
    <location>
        <begin position="513"/>
        <end position="534"/>
    </location>
</feature>
<evidence type="ECO:0000313" key="8">
    <source>
        <dbReference type="Proteomes" id="UP001378960"/>
    </source>
</evidence>
<dbReference type="Pfam" id="PF01554">
    <property type="entry name" value="MatE"/>
    <property type="match status" value="2"/>
</dbReference>
<dbReference type="AlphaFoldDB" id="A0AAV5RC19"/>
<dbReference type="NCBIfam" id="TIGR00797">
    <property type="entry name" value="matE"/>
    <property type="match status" value="1"/>
</dbReference>
<keyword evidence="4 6" id="KW-1133">Transmembrane helix</keyword>